<keyword evidence="1" id="KW-0175">Coiled coil</keyword>
<feature type="region of interest" description="Disordered" evidence="2">
    <location>
        <begin position="132"/>
        <end position="163"/>
    </location>
</feature>
<keyword evidence="3" id="KW-1185">Reference proteome</keyword>
<evidence type="ECO:0000256" key="1">
    <source>
        <dbReference type="SAM" id="Coils"/>
    </source>
</evidence>
<dbReference type="WBParaSite" id="PgR052_g015_t02">
    <property type="protein sequence ID" value="PgR052_g015_t02"/>
    <property type="gene ID" value="PgR052_g015"/>
</dbReference>
<evidence type="ECO:0000256" key="2">
    <source>
        <dbReference type="SAM" id="MobiDB-lite"/>
    </source>
</evidence>
<name>A0A915BQ97_PARUN</name>
<dbReference type="AlphaFoldDB" id="A0A915BQ97"/>
<feature type="compositionally biased region" description="Polar residues" evidence="2">
    <location>
        <begin position="144"/>
        <end position="163"/>
    </location>
</feature>
<feature type="coiled-coil region" evidence="1">
    <location>
        <begin position="67"/>
        <end position="101"/>
    </location>
</feature>
<reference evidence="4" key="1">
    <citation type="submission" date="2022-11" db="UniProtKB">
        <authorList>
            <consortium name="WormBaseParasite"/>
        </authorList>
    </citation>
    <scope>IDENTIFICATION</scope>
</reference>
<protein>
    <submittedName>
        <fullName evidence="4">Uncharacterized protein</fullName>
    </submittedName>
</protein>
<evidence type="ECO:0000313" key="4">
    <source>
        <dbReference type="WBParaSite" id="PgR052_g015_t02"/>
    </source>
</evidence>
<proteinExistence type="predicted"/>
<organism evidence="3 4">
    <name type="scientific">Parascaris univalens</name>
    <name type="common">Nematode worm</name>
    <dbReference type="NCBI Taxonomy" id="6257"/>
    <lineage>
        <taxon>Eukaryota</taxon>
        <taxon>Metazoa</taxon>
        <taxon>Ecdysozoa</taxon>
        <taxon>Nematoda</taxon>
        <taxon>Chromadorea</taxon>
        <taxon>Rhabditida</taxon>
        <taxon>Spirurina</taxon>
        <taxon>Ascaridomorpha</taxon>
        <taxon>Ascaridoidea</taxon>
        <taxon>Ascarididae</taxon>
        <taxon>Parascaris</taxon>
    </lineage>
</organism>
<accession>A0A915BQ97</accession>
<sequence length="205" mass="22016">MRLSLLSSVGEGLGGCVFDMNSLSGANNMNVANNSGNNMGSRLSASRSNVNAANFNNAEFGSWSNSINNLDELHNNLRNLNNSLGNNLNNLNRNLNLLNNISTNWNYNMSQLANQRSAFDNSNNGWFANTQWSSGNVNNQNQQGLSPADNTRNSATPTLGNQTGVGVFTNASGTRILIGNGTTGNLLEHANWPSSVYMLDVNASR</sequence>
<dbReference type="Proteomes" id="UP000887569">
    <property type="component" value="Unplaced"/>
</dbReference>
<evidence type="ECO:0000313" key="3">
    <source>
        <dbReference type="Proteomes" id="UP000887569"/>
    </source>
</evidence>